<sequence>MKKLLLIAGPTAVGKTSLSIKLAKKFNGEIISGDSMQVYKHLDVGTAKITKDEMQGIPHHLLNIRDIDERYTVSDFVHDARICIDEVLQRNKLPIVVGGTGFYLQSLLGDFQFGGDSYNGDNIRNDYHHYALQNGKHALWIKLLKVDPESARKIPEQNERRVTRALEVLDKTGIKFSEQSDDLNNNDYDYFTVCLNTDRDLLYNRINQRVLVMIQNGLEQEALWLYKKGGSNVPAGKGIGYREFYPYFRNKITLDNVIDDIQKDSRHYAKRQLTWFRNKMNVTWYDIVKNKDNVKCIENDVGQWIQH</sequence>
<feature type="region of interest" description="Interaction with substrate tRNA" evidence="10">
    <location>
        <begin position="34"/>
        <end position="37"/>
    </location>
</feature>
<dbReference type="Gene3D" id="3.40.50.300">
    <property type="entry name" value="P-loop containing nucleotide triphosphate hydrolases"/>
    <property type="match status" value="1"/>
</dbReference>
<gene>
    <name evidence="10 14" type="primary">miaA</name>
    <name evidence="14" type="ORF">LNP07_01460</name>
</gene>
<proteinExistence type="inferred from homology"/>
<evidence type="ECO:0000256" key="6">
    <source>
        <dbReference type="ARBA" id="ARBA00022741"/>
    </source>
</evidence>
<accession>A0ABT0I171</accession>
<evidence type="ECO:0000256" key="12">
    <source>
        <dbReference type="RuleBase" id="RU003784"/>
    </source>
</evidence>
<evidence type="ECO:0000256" key="10">
    <source>
        <dbReference type="HAMAP-Rule" id="MF_00185"/>
    </source>
</evidence>
<evidence type="ECO:0000256" key="13">
    <source>
        <dbReference type="RuleBase" id="RU003785"/>
    </source>
</evidence>
<dbReference type="HAMAP" id="MF_00185">
    <property type="entry name" value="IPP_trans"/>
    <property type="match status" value="1"/>
</dbReference>
<reference evidence="14 15" key="1">
    <citation type="submission" date="2021-11" db="EMBL/GenBank/DDBJ databases">
        <title>Comparative genomics of bee honey and flower isolates.</title>
        <authorList>
            <person name="Bechtner J.D."/>
            <person name="Gallus M.K."/>
            <person name="Ehrmann M."/>
        </authorList>
    </citation>
    <scope>NUCLEOTIDE SEQUENCE [LARGE SCALE GENOMIC DNA]</scope>
    <source>
        <strain evidence="14 15">M161</strain>
    </source>
</reference>
<evidence type="ECO:0000256" key="1">
    <source>
        <dbReference type="ARBA" id="ARBA00001946"/>
    </source>
</evidence>
<evidence type="ECO:0000256" key="7">
    <source>
        <dbReference type="ARBA" id="ARBA00022840"/>
    </source>
</evidence>
<keyword evidence="7 10" id="KW-0067">ATP-binding</keyword>
<dbReference type="NCBIfam" id="TIGR00174">
    <property type="entry name" value="miaA"/>
    <property type="match status" value="1"/>
</dbReference>
<dbReference type="Proteomes" id="UP001522905">
    <property type="component" value="Unassembled WGS sequence"/>
</dbReference>
<dbReference type="SUPFAM" id="SSF52540">
    <property type="entry name" value="P-loop containing nucleoside triphosphate hydrolases"/>
    <property type="match status" value="2"/>
</dbReference>
<dbReference type="InterPro" id="IPR018022">
    <property type="entry name" value="IPT"/>
</dbReference>
<comment type="catalytic activity">
    <reaction evidence="9 10 11">
        <text>adenosine(37) in tRNA + dimethylallyl diphosphate = N(6)-dimethylallyladenosine(37) in tRNA + diphosphate</text>
        <dbReference type="Rhea" id="RHEA:26482"/>
        <dbReference type="Rhea" id="RHEA-COMP:10162"/>
        <dbReference type="Rhea" id="RHEA-COMP:10375"/>
        <dbReference type="ChEBI" id="CHEBI:33019"/>
        <dbReference type="ChEBI" id="CHEBI:57623"/>
        <dbReference type="ChEBI" id="CHEBI:74411"/>
        <dbReference type="ChEBI" id="CHEBI:74415"/>
        <dbReference type="EC" id="2.5.1.75"/>
    </reaction>
</comment>
<evidence type="ECO:0000256" key="5">
    <source>
        <dbReference type="ARBA" id="ARBA00022694"/>
    </source>
</evidence>
<dbReference type="EC" id="2.5.1.75" evidence="10"/>
<dbReference type="InterPro" id="IPR039657">
    <property type="entry name" value="Dimethylallyltransferase"/>
</dbReference>
<evidence type="ECO:0000256" key="4">
    <source>
        <dbReference type="ARBA" id="ARBA00022679"/>
    </source>
</evidence>
<keyword evidence="5 10" id="KW-0819">tRNA processing</keyword>
<comment type="cofactor">
    <cofactor evidence="1 10">
        <name>Mg(2+)</name>
        <dbReference type="ChEBI" id="CHEBI:18420"/>
    </cofactor>
</comment>
<dbReference type="Gene3D" id="1.10.20.140">
    <property type="match status" value="1"/>
</dbReference>
<comment type="subunit">
    <text evidence="10">Monomer.</text>
</comment>
<feature type="binding site" evidence="10">
    <location>
        <begin position="9"/>
        <end position="16"/>
    </location>
    <ligand>
        <name>ATP</name>
        <dbReference type="ChEBI" id="CHEBI:30616"/>
    </ligand>
</feature>
<evidence type="ECO:0000256" key="8">
    <source>
        <dbReference type="ARBA" id="ARBA00022842"/>
    </source>
</evidence>
<evidence type="ECO:0000256" key="9">
    <source>
        <dbReference type="ARBA" id="ARBA00049563"/>
    </source>
</evidence>
<feature type="binding site" evidence="10">
    <location>
        <begin position="11"/>
        <end position="16"/>
    </location>
    <ligand>
        <name>substrate</name>
    </ligand>
</feature>
<dbReference type="RefSeq" id="WP_220728038.1">
    <property type="nucleotide sequence ID" value="NZ_BPLM01000004.1"/>
</dbReference>
<keyword evidence="8 10" id="KW-0460">Magnesium</keyword>
<comment type="caution">
    <text evidence="14">The sequence shown here is derived from an EMBL/GenBank/DDBJ whole genome shotgun (WGS) entry which is preliminary data.</text>
</comment>
<organism evidence="14 15">
    <name type="scientific">Apilactobacillus xinyiensis</name>
    <dbReference type="NCBI Taxonomy" id="2841032"/>
    <lineage>
        <taxon>Bacteria</taxon>
        <taxon>Bacillati</taxon>
        <taxon>Bacillota</taxon>
        <taxon>Bacilli</taxon>
        <taxon>Lactobacillales</taxon>
        <taxon>Lactobacillaceae</taxon>
        <taxon>Apilactobacillus</taxon>
    </lineage>
</organism>
<dbReference type="InterPro" id="IPR027417">
    <property type="entry name" value="P-loop_NTPase"/>
</dbReference>
<dbReference type="GO" id="GO:0052381">
    <property type="term" value="F:tRNA dimethylallyltransferase activity"/>
    <property type="evidence" value="ECO:0007669"/>
    <property type="project" value="UniProtKB-EC"/>
</dbReference>
<keyword evidence="15" id="KW-1185">Reference proteome</keyword>
<evidence type="ECO:0000313" key="14">
    <source>
        <dbReference type="EMBL" id="MCK8624192.1"/>
    </source>
</evidence>
<dbReference type="PANTHER" id="PTHR11088">
    <property type="entry name" value="TRNA DIMETHYLALLYLTRANSFERASE"/>
    <property type="match status" value="1"/>
</dbReference>
<protein>
    <recommendedName>
        <fullName evidence="10">tRNA dimethylallyltransferase</fullName>
        <ecNumber evidence="10">2.5.1.75</ecNumber>
    </recommendedName>
    <alternativeName>
        <fullName evidence="10">Dimethylallyl diphosphate:tRNA dimethylallyltransferase</fullName>
        <shortName evidence="10">DMAPP:tRNA dimethylallyltransferase</shortName>
        <shortName evidence="10">DMATase</shortName>
    </alternativeName>
    <alternativeName>
        <fullName evidence="10">Isopentenyl-diphosphate:tRNA isopentenyltransferase</fullName>
        <shortName evidence="10">IPP transferase</shortName>
        <shortName evidence="10">IPPT</shortName>
        <shortName evidence="10">IPTase</shortName>
    </alternativeName>
</protein>
<evidence type="ECO:0000313" key="15">
    <source>
        <dbReference type="Proteomes" id="UP001522905"/>
    </source>
</evidence>
<feature type="site" description="Interaction with substrate tRNA" evidence="10">
    <location>
        <position position="124"/>
    </location>
</feature>
<evidence type="ECO:0000256" key="2">
    <source>
        <dbReference type="ARBA" id="ARBA00003213"/>
    </source>
</evidence>
<evidence type="ECO:0000256" key="11">
    <source>
        <dbReference type="RuleBase" id="RU003783"/>
    </source>
</evidence>
<keyword evidence="6 10" id="KW-0547">Nucleotide-binding</keyword>
<keyword evidence="4 10" id="KW-0808">Transferase</keyword>
<comment type="caution">
    <text evidence="10">Lacks conserved residue(s) required for the propagation of feature annotation.</text>
</comment>
<dbReference type="PANTHER" id="PTHR11088:SF60">
    <property type="entry name" value="TRNA DIMETHYLALLYLTRANSFERASE"/>
    <property type="match status" value="1"/>
</dbReference>
<comment type="function">
    <text evidence="2 10 12">Catalyzes the transfer of a dimethylallyl group onto the adenine at position 37 in tRNAs that read codons beginning with uridine, leading to the formation of N6-(dimethylallyl)adenosine (i(6)A).</text>
</comment>
<feature type="site" description="Interaction with substrate tRNA" evidence="10">
    <location>
        <position position="100"/>
    </location>
</feature>
<evidence type="ECO:0000256" key="3">
    <source>
        <dbReference type="ARBA" id="ARBA00005842"/>
    </source>
</evidence>
<comment type="similarity">
    <text evidence="3 10 13">Belongs to the IPP transferase family.</text>
</comment>
<dbReference type="Pfam" id="PF01715">
    <property type="entry name" value="IPPT"/>
    <property type="match status" value="1"/>
</dbReference>
<name>A0ABT0I171_9LACO</name>
<dbReference type="EMBL" id="JAJIAO010000001">
    <property type="protein sequence ID" value="MCK8624192.1"/>
    <property type="molecule type" value="Genomic_DNA"/>
</dbReference>